<organism evidence="2 3">
    <name type="scientific">Ascobolus immersus RN42</name>
    <dbReference type="NCBI Taxonomy" id="1160509"/>
    <lineage>
        <taxon>Eukaryota</taxon>
        <taxon>Fungi</taxon>
        <taxon>Dikarya</taxon>
        <taxon>Ascomycota</taxon>
        <taxon>Pezizomycotina</taxon>
        <taxon>Pezizomycetes</taxon>
        <taxon>Pezizales</taxon>
        <taxon>Ascobolaceae</taxon>
        <taxon>Ascobolus</taxon>
    </lineage>
</organism>
<feature type="region of interest" description="Disordered" evidence="1">
    <location>
        <begin position="1"/>
        <end position="21"/>
    </location>
</feature>
<protein>
    <submittedName>
        <fullName evidence="2">Uncharacterized protein</fullName>
    </submittedName>
</protein>
<dbReference type="Proteomes" id="UP000275078">
    <property type="component" value="Unassembled WGS sequence"/>
</dbReference>
<proteinExistence type="predicted"/>
<evidence type="ECO:0000256" key="1">
    <source>
        <dbReference type="SAM" id="MobiDB-lite"/>
    </source>
</evidence>
<sequence>MPRPFKLFVSPLPRTHLPPLPSPLRMPQAHYTAHLHPSSAHEPRARKVPPQLSLTKREKSIIGSPLTLLPRTPRSAKASRHSTYTPTTPNFDLSPGTPKRSATRRLVRKKGSRSLILEKLPGKELPWKAAGDGEMTPITPDMVRKVNQLAELEKLTREVWRVEKAKCIRMDRPVGRVRLVEVRKRGVGLGIRVGA</sequence>
<dbReference type="AlphaFoldDB" id="A0A3N4IAI6"/>
<evidence type="ECO:0000313" key="2">
    <source>
        <dbReference type="EMBL" id="RPA82466.1"/>
    </source>
</evidence>
<feature type="region of interest" description="Disordered" evidence="1">
    <location>
        <begin position="67"/>
        <end position="101"/>
    </location>
</feature>
<name>A0A3N4IAI6_ASCIM</name>
<dbReference type="EMBL" id="ML119671">
    <property type="protein sequence ID" value="RPA82466.1"/>
    <property type="molecule type" value="Genomic_DNA"/>
</dbReference>
<accession>A0A3N4IAI6</accession>
<gene>
    <name evidence="2" type="ORF">BJ508DRAFT_414104</name>
</gene>
<reference evidence="2 3" key="1">
    <citation type="journal article" date="2018" name="Nat. Ecol. Evol.">
        <title>Pezizomycetes genomes reveal the molecular basis of ectomycorrhizal truffle lifestyle.</title>
        <authorList>
            <person name="Murat C."/>
            <person name="Payen T."/>
            <person name="Noel B."/>
            <person name="Kuo A."/>
            <person name="Morin E."/>
            <person name="Chen J."/>
            <person name="Kohler A."/>
            <person name="Krizsan K."/>
            <person name="Balestrini R."/>
            <person name="Da Silva C."/>
            <person name="Montanini B."/>
            <person name="Hainaut M."/>
            <person name="Levati E."/>
            <person name="Barry K.W."/>
            <person name="Belfiori B."/>
            <person name="Cichocki N."/>
            <person name="Clum A."/>
            <person name="Dockter R.B."/>
            <person name="Fauchery L."/>
            <person name="Guy J."/>
            <person name="Iotti M."/>
            <person name="Le Tacon F."/>
            <person name="Lindquist E.A."/>
            <person name="Lipzen A."/>
            <person name="Malagnac F."/>
            <person name="Mello A."/>
            <person name="Molinier V."/>
            <person name="Miyauchi S."/>
            <person name="Poulain J."/>
            <person name="Riccioni C."/>
            <person name="Rubini A."/>
            <person name="Sitrit Y."/>
            <person name="Splivallo R."/>
            <person name="Traeger S."/>
            <person name="Wang M."/>
            <person name="Zifcakova L."/>
            <person name="Wipf D."/>
            <person name="Zambonelli A."/>
            <person name="Paolocci F."/>
            <person name="Nowrousian M."/>
            <person name="Ottonello S."/>
            <person name="Baldrian P."/>
            <person name="Spatafora J.W."/>
            <person name="Henrissat B."/>
            <person name="Nagy L.G."/>
            <person name="Aury J.M."/>
            <person name="Wincker P."/>
            <person name="Grigoriev I.V."/>
            <person name="Bonfante P."/>
            <person name="Martin F.M."/>
        </authorList>
    </citation>
    <scope>NUCLEOTIDE SEQUENCE [LARGE SCALE GENOMIC DNA]</scope>
    <source>
        <strain evidence="2 3">RN42</strain>
    </source>
</reference>
<evidence type="ECO:0000313" key="3">
    <source>
        <dbReference type="Proteomes" id="UP000275078"/>
    </source>
</evidence>
<keyword evidence="3" id="KW-1185">Reference proteome</keyword>
<feature type="compositionally biased region" description="Polar residues" evidence="1">
    <location>
        <begin position="81"/>
        <end position="91"/>
    </location>
</feature>